<dbReference type="SUPFAM" id="SSF53850">
    <property type="entry name" value="Periplasmic binding protein-like II"/>
    <property type="match status" value="1"/>
</dbReference>
<dbReference type="Pfam" id="PF01547">
    <property type="entry name" value="SBP_bac_1"/>
    <property type="match status" value="1"/>
</dbReference>
<accession>A0ABV5AMJ5</accession>
<gene>
    <name evidence="7" type="ORF">KKP3000_002058</name>
</gene>
<evidence type="ECO:0000256" key="2">
    <source>
        <dbReference type="ARBA" id="ARBA00022729"/>
    </source>
</evidence>
<dbReference type="RefSeq" id="WP_275473291.1">
    <property type="nucleotide sequence ID" value="NZ_CP162940.1"/>
</dbReference>
<dbReference type="CDD" id="cd13585">
    <property type="entry name" value="PBP2_TMBP_like"/>
    <property type="match status" value="1"/>
</dbReference>
<organism evidence="7 8">
    <name type="scientific">Alicyclobacillus fastidiosus</name>
    <dbReference type="NCBI Taxonomy" id="392011"/>
    <lineage>
        <taxon>Bacteria</taxon>
        <taxon>Bacillati</taxon>
        <taxon>Bacillota</taxon>
        <taxon>Bacilli</taxon>
        <taxon>Bacillales</taxon>
        <taxon>Alicyclobacillaceae</taxon>
        <taxon>Alicyclobacillus</taxon>
    </lineage>
</organism>
<keyword evidence="1" id="KW-1003">Cell membrane</keyword>
<dbReference type="Gene3D" id="3.40.190.10">
    <property type="entry name" value="Periplasmic binding protein-like II"/>
    <property type="match status" value="1"/>
</dbReference>
<evidence type="ECO:0000256" key="1">
    <source>
        <dbReference type="ARBA" id="ARBA00022475"/>
    </source>
</evidence>
<sequence length="441" mass="49883">MKPRKLIMITLTYLSAMGMVSGCGRTQVDANQNQTITFWEPDDAGWQPLYKELVSDFEKSHPNITVKLINIPEDGYEQKLNTAFAAGLGPDVWVDYYDTEEYSKGYIQDLDSFIKQDNWNMNQYFQPITNIRTKGENGHYYALPRDVSVDTIFYNKTLFNKYHVPYPKAGWTMADFEQTAKELTHRQNKDYGMDGATGPGADWWLEGYPFVWDLGSDIISNDGWTASKFLDSPQTIQMVQVAQNMEKQGSVMPNALAQTFGSADYATFLSGHLGMTQGTLWGINQLQNTKFQWGSVPLPTPSGNTQNDSWADCVMYYMNAQSTHKAATWDFMKYMSGSSAAKVVIQSQTWIPDVKQAWIDTGLSTNSHFAASFEALNLPTKTADYERSPSWNTIVEPILSDVWNQIVTPDNDHYENVKQGLQQAAIQVQQALNREKSLQVP</sequence>
<comment type="caution">
    <text evidence="7">The sequence shown here is derived from an EMBL/GenBank/DDBJ whole genome shotgun (WGS) entry which is preliminary data.</text>
</comment>
<dbReference type="EMBL" id="JBDXSU010000029">
    <property type="protein sequence ID" value="MFB5192842.1"/>
    <property type="molecule type" value="Genomic_DNA"/>
</dbReference>
<evidence type="ECO:0000256" key="6">
    <source>
        <dbReference type="SAM" id="SignalP"/>
    </source>
</evidence>
<evidence type="ECO:0000256" key="5">
    <source>
        <dbReference type="ARBA" id="ARBA00023288"/>
    </source>
</evidence>
<dbReference type="PANTHER" id="PTHR43649">
    <property type="entry name" value="ARABINOSE-BINDING PROTEIN-RELATED"/>
    <property type="match status" value="1"/>
</dbReference>
<feature type="signal peptide" evidence="6">
    <location>
        <begin position="1"/>
        <end position="18"/>
    </location>
</feature>
<keyword evidence="3" id="KW-0472">Membrane</keyword>
<protein>
    <submittedName>
        <fullName evidence="7">Sugar ABC transporter substrate-binding protein</fullName>
    </submittedName>
</protein>
<dbReference type="PROSITE" id="PS51257">
    <property type="entry name" value="PROKAR_LIPOPROTEIN"/>
    <property type="match status" value="1"/>
</dbReference>
<dbReference type="InterPro" id="IPR050490">
    <property type="entry name" value="Bact_solute-bd_prot1"/>
</dbReference>
<keyword evidence="8" id="KW-1185">Reference proteome</keyword>
<evidence type="ECO:0000256" key="3">
    <source>
        <dbReference type="ARBA" id="ARBA00023136"/>
    </source>
</evidence>
<proteinExistence type="predicted"/>
<reference evidence="7 8" key="1">
    <citation type="journal article" date="2024" name="Int. J. Mol. Sci.">
        <title>Exploration of Alicyclobacillus spp. Genome in Search of Antibiotic Resistance.</title>
        <authorList>
            <person name="Bucka-Kolendo J."/>
            <person name="Kiousi D.E."/>
            <person name="Dekowska A."/>
            <person name="Mikolajczuk-Szczyrba A."/>
            <person name="Karadedos D.M."/>
            <person name="Michael P."/>
            <person name="Galanis A."/>
            <person name="Sokolowska B."/>
        </authorList>
    </citation>
    <scope>NUCLEOTIDE SEQUENCE [LARGE SCALE GENOMIC DNA]</scope>
    <source>
        <strain evidence="7 8">KKP 3000</strain>
    </source>
</reference>
<feature type="chain" id="PRO_5045651233" evidence="6">
    <location>
        <begin position="19"/>
        <end position="441"/>
    </location>
</feature>
<dbReference type="Proteomes" id="UP001579974">
    <property type="component" value="Unassembled WGS sequence"/>
</dbReference>
<dbReference type="PANTHER" id="PTHR43649:SF33">
    <property type="entry name" value="POLYGALACTURONAN_RHAMNOGALACTURONAN-BINDING PROTEIN YTCQ"/>
    <property type="match status" value="1"/>
</dbReference>
<evidence type="ECO:0000313" key="7">
    <source>
        <dbReference type="EMBL" id="MFB5192842.1"/>
    </source>
</evidence>
<keyword evidence="5" id="KW-0449">Lipoprotein</keyword>
<evidence type="ECO:0000256" key="4">
    <source>
        <dbReference type="ARBA" id="ARBA00023139"/>
    </source>
</evidence>
<name>A0ABV5AMJ5_9BACL</name>
<dbReference type="InterPro" id="IPR006059">
    <property type="entry name" value="SBP"/>
</dbReference>
<keyword evidence="2 6" id="KW-0732">Signal</keyword>
<evidence type="ECO:0000313" key="8">
    <source>
        <dbReference type="Proteomes" id="UP001579974"/>
    </source>
</evidence>
<keyword evidence="4" id="KW-0564">Palmitate</keyword>